<dbReference type="InterPro" id="IPR029058">
    <property type="entry name" value="AB_hydrolase_fold"/>
</dbReference>
<reference evidence="3 4" key="1">
    <citation type="journal article" date="2023" name="Int. J. Syst. Evol. Microbiol.">
        <title>The observation of taxonomic boundaries for the 16SrII and 16SrXXV phytoplasmas using genome-based delimitation.</title>
        <authorList>
            <person name="Rodrigues Jardim B."/>
            <person name="Tran-Nguyen L.T.T."/>
            <person name="Gambley C."/>
            <person name="Al-Sadi A.M."/>
            <person name="Al-Subhi A.M."/>
            <person name="Foissac X."/>
            <person name="Salar P."/>
            <person name="Cai H."/>
            <person name="Yang J.Y."/>
            <person name="Davis R."/>
            <person name="Jones L."/>
            <person name="Rodoni B."/>
            <person name="Constable F.E."/>
        </authorList>
    </citation>
    <scope>NUCLEOTIDE SEQUENCE [LARGE SCALE GENOMIC DNA]</scope>
    <source>
        <strain evidence="3">BAWM-OMN-P26</strain>
    </source>
</reference>
<keyword evidence="4" id="KW-1185">Reference proteome</keyword>
<dbReference type="SUPFAM" id="SSF53474">
    <property type="entry name" value="alpha/beta-Hydrolases"/>
    <property type="match status" value="1"/>
</dbReference>
<evidence type="ECO:0000259" key="2">
    <source>
        <dbReference type="Pfam" id="PF12146"/>
    </source>
</evidence>
<sequence length="314" mass="37203">MYYQKQFNNKNKKHNNLIFNILFKTTICLIFVFKILKFSNFYLLGYHNTNLYVNVKNAIEPQKAKANIIITHDIGESSQEYERLTNFLNANNYNTITYDLRNHGQSIQNHDNLGDIEDDKIFINDLHKIITFLKKQNNLKIFLLGHSLGSIINNCYVYKFQDIDGVINTATYSKILNKTKKILESKSINQNEKIIIMDNYTESERLTLRLEEISNRITTVTTRFIYNTMILMITQFQKNLINYEFYYPKPILLLHGKKDNIIDYTHSKELFELIQSPDKTLKLYSTSNHNLLNNNFYTSIYKDILEWLNNRISI</sequence>
<dbReference type="Proteomes" id="UP001170651">
    <property type="component" value="Unassembled WGS sequence"/>
</dbReference>
<organism evidence="3 4">
    <name type="scientific">Candidatus Phytoplasma australasiaticum subsp. australasiaticum</name>
    <dbReference type="NCBI Taxonomy" id="2832407"/>
    <lineage>
        <taxon>Bacteria</taxon>
        <taxon>Bacillati</taxon>
        <taxon>Mycoplasmatota</taxon>
        <taxon>Mollicutes</taxon>
        <taxon>Acholeplasmatales</taxon>
        <taxon>Acholeplasmataceae</taxon>
        <taxon>Candidatus Phytoplasma</taxon>
        <taxon>16SrII (Peanut WB group)</taxon>
        <taxon>Candidatus Phytoplasma australasiaticum</taxon>
    </lineage>
</organism>
<keyword evidence="1" id="KW-1133">Transmembrane helix</keyword>
<name>A0A9K3WRK2_9MOLU</name>
<dbReference type="EMBL" id="JAOSIW010000010">
    <property type="protein sequence ID" value="MDO8054570.1"/>
    <property type="molecule type" value="Genomic_DNA"/>
</dbReference>
<dbReference type="Gene3D" id="3.40.50.1820">
    <property type="entry name" value="alpha/beta hydrolase"/>
    <property type="match status" value="1"/>
</dbReference>
<dbReference type="RefSeq" id="WP_213680451.1">
    <property type="nucleotide sequence ID" value="NZ_JALQCT010000011.1"/>
</dbReference>
<protein>
    <submittedName>
        <fullName evidence="3">Lysophospholipase</fullName>
    </submittedName>
</protein>
<evidence type="ECO:0000313" key="3">
    <source>
        <dbReference type="EMBL" id="MDO8054570.1"/>
    </source>
</evidence>
<gene>
    <name evidence="3" type="ORF">OC696_01660</name>
</gene>
<comment type="caution">
    <text evidence="3">The sequence shown here is derived from an EMBL/GenBank/DDBJ whole genome shotgun (WGS) entry which is preliminary data.</text>
</comment>
<feature type="transmembrane region" description="Helical" evidence="1">
    <location>
        <begin position="21"/>
        <end position="44"/>
    </location>
</feature>
<dbReference type="AlphaFoldDB" id="A0A9K3WRK2"/>
<dbReference type="Pfam" id="PF12146">
    <property type="entry name" value="Hydrolase_4"/>
    <property type="match status" value="1"/>
</dbReference>
<accession>A0A9K3WRK2</accession>
<keyword evidence="1" id="KW-0472">Membrane</keyword>
<evidence type="ECO:0000256" key="1">
    <source>
        <dbReference type="SAM" id="Phobius"/>
    </source>
</evidence>
<keyword evidence="1" id="KW-0812">Transmembrane</keyword>
<dbReference type="InterPro" id="IPR051044">
    <property type="entry name" value="MAG_DAG_Lipase"/>
</dbReference>
<evidence type="ECO:0000313" key="4">
    <source>
        <dbReference type="Proteomes" id="UP001170651"/>
    </source>
</evidence>
<dbReference type="PANTHER" id="PTHR11614">
    <property type="entry name" value="PHOSPHOLIPASE-RELATED"/>
    <property type="match status" value="1"/>
</dbReference>
<dbReference type="InterPro" id="IPR022742">
    <property type="entry name" value="Hydrolase_4"/>
</dbReference>
<feature type="domain" description="Serine aminopeptidase S33" evidence="2">
    <location>
        <begin position="62"/>
        <end position="293"/>
    </location>
</feature>
<proteinExistence type="predicted"/>